<gene>
    <name evidence="2" type="ORF">CINCED_3A015875</name>
</gene>
<keyword evidence="3" id="KW-1185">Reference proteome</keyword>
<reference evidence="2 3" key="1">
    <citation type="submission" date="2019-08" db="EMBL/GenBank/DDBJ databases">
        <authorList>
            <person name="Alioto T."/>
            <person name="Alioto T."/>
            <person name="Gomez Garrido J."/>
        </authorList>
    </citation>
    <scope>NUCLEOTIDE SEQUENCE [LARGE SCALE GENOMIC DNA]</scope>
</reference>
<dbReference type="Proteomes" id="UP000325440">
    <property type="component" value="Unassembled WGS sequence"/>
</dbReference>
<feature type="domain" description="Msp4/OMP-like" evidence="1">
    <location>
        <begin position="28"/>
        <end position="229"/>
    </location>
</feature>
<dbReference type="EMBL" id="CABPRJ010001212">
    <property type="protein sequence ID" value="VVC35272.1"/>
    <property type="molecule type" value="Genomic_DNA"/>
</dbReference>
<dbReference type="InterPro" id="IPR002566">
    <property type="entry name" value="Msp4_OMP-like"/>
</dbReference>
<organism evidence="2 3">
    <name type="scientific">Cinara cedri</name>
    <dbReference type="NCBI Taxonomy" id="506608"/>
    <lineage>
        <taxon>Eukaryota</taxon>
        <taxon>Metazoa</taxon>
        <taxon>Ecdysozoa</taxon>
        <taxon>Arthropoda</taxon>
        <taxon>Hexapoda</taxon>
        <taxon>Insecta</taxon>
        <taxon>Pterygota</taxon>
        <taxon>Neoptera</taxon>
        <taxon>Paraneoptera</taxon>
        <taxon>Hemiptera</taxon>
        <taxon>Sternorrhyncha</taxon>
        <taxon>Aphidomorpha</taxon>
        <taxon>Aphidoidea</taxon>
        <taxon>Aphididae</taxon>
        <taxon>Lachninae</taxon>
        <taxon>Cinara</taxon>
    </lineage>
</organism>
<protein>
    <submittedName>
        <fullName evidence="2">Outer membrane protein/outer membrane enzyme PagP, beta-barrel,Surface antigen msp4</fullName>
    </submittedName>
</protein>
<evidence type="ECO:0000313" key="2">
    <source>
        <dbReference type="EMBL" id="VVC35272.1"/>
    </source>
</evidence>
<proteinExistence type="predicted"/>
<dbReference type="Gene3D" id="2.40.160.20">
    <property type="match status" value="1"/>
</dbReference>
<evidence type="ECO:0000259" key="1">
    <source>
        <dbReference type="Pfam" id="PF01617"/>
    </source>
</evidence>
<dbReference type="SUPFAM" id="SSF56925">
    <property type="entry name" value="OMPA-like"/>
    <property type="match status" value="1"/>
</dbReference>
<name>A0A5E4MSM2_9HEMI</name>
<dbReference type="InterPro" id="IPR011250">
    <property type="entry name" value="OMP/PagP_B-barrel"/>
</dbReference>
<sequence length="229" mass="24107">MSEKELKLGSGNSAASLFSMLPADGAKTGTTYKPKYKSSLLAGGIAAGYTMEGIRAEFEVFYSNLGVDGSDYKASAGGADAPDNAKKFGKKTGLTEADTANATGINDGFKSIVAMVNAYYDVDLSEIPVTPYVGAGVGVSRTTFVGNSHYKLAYQAKAGVSYAVTPEIKVYGGYRYFGMYGAEFKDSVMKHTTAATPPVVTEEKVVLQQDGLYGTLGVHGIEAGVMFHF</sequence>
<dbReference type="AlphaFoldDB" id="A0A5E4MSM2"/>
<dbReference type="Pfam" id="PF01617">
    <property type="entry name" value="Surface_Ag_2"/>
    <property type="match status" value="1"/>
</dbReference>
<accession>A0A5E4MSM2</accession>
<dbReference type="OrthoDB" id="8299753at2759"/>
<evidence type="ECO:0000313" key="3">
    <source>
        <dbReference type="Proteomes" id="UP000325440"/>
    </source>
</evidence>